<proteinExistence type="predicted"/>
<protein>
    <submittedName>
        <fullName evidence="1">Uncharacterized protein</fullName>
    </submittedName>
</protein>
<dbReference type="EMBL" id="GBXM01066876">
    <property type="protein sequence ID" value="JAH41701.1"/>
    <property type="molecule type" value="Transcribed_RNA"/>
</dbReference>
<reference evidence="1" key="1">
    <citation type="submission" date="2014-11" db="EMBL/GenBank/DDBJ databases">
        <authorList>
            <person name="Amaro Gonzalez C."/>
        </authorList>
    </citation>
    <scope>NUCLEOTIDE SEQUENCE</scope>
</reference>
<name>A0A0E9SK51_ANGAN</name>
<evidence type="ECO:0000313" key="1">
    <source>
        <dbReference type="EMBL" id="JAH41701.1"/>
    </source>
</evidence>
<dbReference type="AlphaFoldDB" id="A0A0E9SK51"/>
<sequence>MDDLETAGHQKKSKRKILTKRGHAIKIKVEMNEQSFLWRMLIVNLHCPASFTFCKLPLKLLSYTN</sequence>
<accession>A0A0E9SK51</accession>
<reference evidence="1" key="2">
    <citation type="journal article" date="2015" name="Fish Shellfish Immunol.">
        <title>Early steps in the European eel (Anguilla anguilla)-Vibrio vulnificus interaction in the gills: Role of the RtxA13 toxin.</title>
        <authorList>
            <person name="Callol A."/>
            <person name="Pajuelo D."/>
            <person name="Ebbesson L."/>
            <person name="Teles M."/>
            <person name="MacKenzie S."/>
            <person name="Amaro C."/>
        </authorList>
    </citation>
    <scope>NUCLEOTIDE SEQUENCE</scope>
</reference>
<organism evidence="1">
    <name type="scientific">Anguilla anguilla</name>
    <name type="common">European freshwater eel</name>
    <name type="synonym">Muraena anguilla</name>
    <dbReference type="NCBI Taxonomy" id="7936"/>
    <lineage>
        <taxon>Eukaryota</taxon>
        <taxon>Metazoa</taxon>
        <taxon>Chordata</taxon>
        <taxon>Craniata</taxon>
        <taxon>Vertebrata</taxon>
        <taxon>Euteleostomi</taxon>
        <taxon>Actinopterygii</taxon>
        <taxon>Neopterygii</taxon>
        <taxon>Teleostei</taxon>
        <taxon>Anguilliformes</taxon>
        <taxon>Anguillidae</taxon>
        <taxon>Anguilla</taxon>
    </lineage>
</organism>